<dbReference type="InterPro" id="IPR023996">
    <property type="entry name" value="TonB-dep_OMP_SusC/RagA"/>
</dbReference>
<keyword evidence="1" id="KW-0472">Membrane</keyword>
<evidence type="ECO:0000256" key="1">
    <source>
        <dbReference type="PROSITE-ProRule" id="PRU01360"/>
    </source>
</evidence>
<dbReference type="InterPro" id="IPR037066">
    <property type="entry name" value="Plug_dom_sf"/>
</dbReference>
<name>A0ABT8W9R4_9FLAO</name>
<keyword evidence="3" id="KW-0675">Receptor</keyword>
<keyword evidence="1" id="KW-0813">Transport</keyword>
<accession>A0ABT8W9R4</accession>
<dbReference type="Pfam" id="PF13715">
    <property type="entry name" value="CarbopepD_reg_2"/>
    <property type="match status" value="1"/>
</dbReference>
<keyword evidence="4" id="KW-1185">Reference proteome</keyword>
<dbReference type="InterPro" id="IPR023997">
    <property type="entry name" value="TonB-dep_OMP_SusC/RagA_CS"/>
</dbReference>
<comment type="subcellular location">
    <subcellularLocation>
        <location evidence="1">Cell outer membrane</location>
        <topology evidence="1">Multi-pass membrane protein</topology>
    </subcellularLocation>
</comment>
<dbReference type="NCBIfam" id="TIGR04056">
    <property type="entry name" value="OMP_RagA_SusC"/>
    <property type="match status" value="1"/>
</dbReference>
<evidence type="ECO:0000259" key="2">
    <source>
        <dbReference type="Pfam" id="PF07715"/>
    </source>
</evidence>
<dbReference type="PROSITE" id="PS52016">
    <property type="entry name" value="TONB_DEPENDENT_REC_3"/>
    <property type="match status" value="1"/>
</dbReference>
<dbReference type="InterPro" id="IPR012910">
    <property type="entry name" value="Plug_dom"/>
</dbReference>
<dbReference type="Proteomes" id="UP001176883">
    <property type="component" value="Unassembled WGS sequence"/>
</dbReference>
<keyword evidence="1" id="KW-1134">Transmembrane beta strand</keyword>
<keyword evidence="1" id="KW-0998">Cell outer membrane</keyword>
<dbReference type="SUPFAM" id="SSF56935">
    <property type="entry name" value="Porins"/>
    <property type="match status" value="1"/>
</dbReference>
<dbReference type="RefSeq" id="WP_303277549.1">
    <property type="nucleotide sequence ID" value="NZ_JAUOEK010000094.1"/>
</dbReference>
<organism evidence="3 4">
    <name type="scientific">Flavivirga aquimarina</name>
    <dbReference type="NCBI Taxonomy" id="2027862"/>
    <lineage>
        <taxon>Bacteria</taxon>
        <taxon>Pseudomonadati</taxon>
        <taxon>Bacteroidota</taxon>
        <taxon>Flavobacteriia</taxon>
        <taxon>Flavobacteriales</taxon>
        <taxon>Flavobacteriaceae</taxon>
        <taxon>Flavivirga</taxon>
    </lineage>
</organism>
<gene>
    <name evidence="3" type="ORF">Q4Q35_08540</name>
</gene>
<dbReference type="Pfam" id="PF07715">
    <property type="entry name" value="Plug"/>
    <property type="match status" value="1"/>
</dbReference>
<dbReference type="InterPro" id="IPR008969">
    <property type="entry name" value="CarboxyPept-like_regulatory"/>
</dbReference>
<protein>
    <submittedName>
        <fullName evidence="3">TonB-dependent receptor</fullName>
    </submittedName>
</protein>
<comment type="similarity">
    <text evidence="1">Belongs to the TonB-dependent receptor family.</text>
</comment>
<sequence>MKLTTFLIIVSLFQIQANNVNSQETKVTINMTNASIEDIINKIESLTKFKFFINTQEINLNSVVTINERKKRISTILDQLFSETQISYEIFKKQIILKKKKVNETKILFNSNTSDKQETKVTGIVYDDFGTPLPGATIVIVGGKGGAISDFDGRFSVNLTSGDQIKVSYIGLKTKTITYTGQKEFVINMESDISQLEDVTIVAFSKQKKESVIGSITTIKPASLKVPSSNLTTSFAGRIPGMIAYQRSGEPGQNTAEFYIRGITTFGYKKDPLILIDNNEVTTEELSRIHPDDVASFSIMKDATATSLYGSRGANGVILVTTKEGTVGKSKMSIRYEQASSSPTNMVELADPITYMNLHNEAVRTRNPLGIIPYSPEKIANTIAGANPNVYPANDWHDMLFKKNAITRRLNMNISGGGKVARYYVAGSYSVDNGILKVDKKNNFNNNIKLNRYMLRSNVNINITETTEVVIRLQGAFDDYSGPIDGGSEIFRKVMRTNPVLFPATFEPDFARVQAQHILFGNADTGGFNNPYADMTKGYRESTTSQISAQFELKQDLSFITEGLSVRGLFNTNRYSNFDVSRFYNPFFYKVLSYDKKEDTYILEALNENSGTEYLGYNEGGKDINSTIYFESAVNWNKTYNEKHAVSALLVSNMRSQVVANAGDLQKSLPYRNLGYAGRATYAYDSRYFAELNFGYNGSERFAKKERFGFFPSAGLGWILSNESFWNGKIKDIFSKVKFRATYGLVGNDAIGSEEDRFFYLSNVNLNDGNNSAAFGTYGQWGNAYYRPGVSISRYPNENITWEKSKKINIGLELELWKELSIDADIFSEYRSNILMDRAAIPSTMGLQAAIRANVGEASSKGLDISFNYNHSFNKDLWITAMGNITYAASKFEKYEEPLYENEPWKSRIGNSLTENYGYVAERLFVDEEEVRNSPVQFGDYMAGDIKYKDINNDGKISELDIVPIGFPSSPEIVYGFGFSGGWKKFDLSGFFQGVGRTSVFIDADTTSPFISQQNALLKAYADDHWSEDNRNVYALWPRLSETSIENNLVRSTWFMRNAAFMRLKSVEIGYTLPEKLLSKAKLTKCRFYASGINLLTFSRFKLWDPEMGGNGLAYPIQKVINFGVQMSF</sequence>
<dbReference type="Gene3D" id="2.170.130.10">
    <property type="entry name" value="TonB-dependent receptor, plug domain"/>
    <property type="match status" value="1"/>
</dbReference>
<proteinExistence type="inferred from homology"/>
<keyword evidence="1" id="KW-0812">Transmembrane</keyword>
<dbReference type="SUPFAM" id="SSF49464">
    <property type="entry name" value="Carboxypeptidase regulatory domain-like"/>
    <property type="match status" value="1"/>
</dbReference>
<evidence type="ECO:0000313" key="4">
    <source>
        <dbReference type="Proteomes" id="UP001176883"/>
    </source>
</evidence>
<evidence type="ECO:0000313" key="3">
    <source>
        <dbReference type="EMBL" id="MDO5969854.1"/>
    </source>
</evidence>
<comment type="caution">
    <text evidence="3">The sequence shown here is derived from an EMBL/GenBank/DDBJ whole genome shotgun (WGS) entry which is preliminary data.</text>
</comment>
<dbReference type="InterPro" id="IPR039426">
    <property type="entry name" value="TonB-dep_rcpt-like"/>
</dbReference>
<dbReference type="NCBIfam" id="TIGR04057">
    <property type="entry name" value="SusC_RagA_signa"/>
    <property type="match status" value="1"/>
</dbReference>
<reference evidence="3" key="1">
    <citation type="submission" date="2023-07" db="EMBL/GenBank/DDBJ databases">
        <title>Two novel species in the genus Flavivirga.</title>
        <authorList>
            <person name="Kwon K."/>
        </authorList>
    </citation>
    <scope>NUCLEOTIDE SEQUENCE</scope>
    <source>
        <strain evidence="3">KCTC 52353</strain>
    </source>
</reference>
<feature type="domain" description="TonB-dependent receptor plug" evidence="2">
    <location>
        <begin position="209"/>
        <end position="317"/>
    </location>
</feature>
<dbReference type="Gene3D" id="2.60.40.1120">
    <property type="entry name" value="Carboxypeptidase-like, regulatory domain"/>
    <property type="match status" value="1"/>
</dbReference>
<dbReference type="EMBL" id="JAUOEK010000094">
    <property type="protein sequence ID" value="MDO5969854.1"/>
    <property type="molecule type" value="Genomic_DNA"/>
</dbReference>